<protein>
    <submittedName>
        <fullName evidence="2">Uncharacterized protein</fullName>
    </submittedName>
</protein>
<proteinExistence type="predicted"/>
<evidence type="ECO:0000313" key="2">
    <source>
        <dbReference type="EMBL" id="KAJ7015255.1"/>
    </source>
</evidence>
<dbReference type="AlphaFoldDB" id="A0AAD6RU93"/>
<keyword evidence="1" id="KW-0472">Membrane</keyword>
<keyword evidence="1" id="KW-0812">Transmembrane</keyword>
<dbReference type="EMBL" id="JAQIZT010000001">
    <property type="protein sequence ID" value="KAJ7015255.1"/>
    <property type="molecule type" value="Genomic_DNA"/>
</dbReference>
<keyword evidence="1" id="KW-1133">Transmembrane helix</keyword>
<feature type="transmembrane region" description="Helical" evidence="1">
    <location>
        <begin position="20"/>
        <end position="44"/>
    </location>
</feature>
<dbReference type="Proteomes" id="UP001164929">
    <property type="component" value="Chromosome 1"/>
</dbReference>
<sequence>MYHATQPQIATKKLLVQEGGWFYVVFIIFVNVIGDHFILSHLFASNNNKDLKSSRSRDA</sequence>
<keyword evidence="3" id="KW-1185">Reference proteome</keyword>
<organism evidence="2 3">
    <name type="scientific">Populus alba x Populus x berolinensis</name>
    <dbReference type="NCBI Taxonomy" id="444605"/>
    <lineage>
        <taxon>Eukaryota</taxon>
        <taxon>Viridiplantae</taxon>
        <taxon>Streptophyta</taxon>
        <taxon>Embryophyta</taxon>
        <taxon>Tracheophyta</taxon>
        <taxon>Spermatophyta</taxon>
        <taxon>Magnoliopsida</taxon>
        <taxon>eudicotyledons</taxon>
        <taxon>Gunneridae</taxon>
        <taxon>Pentapetalae</taxon>
        <taxon>rosids</taxon>
        <taxon>fabids</taxon>
        <taxon>Malpighiales</taxon>
        <taxon>Salicaceae</taxon>
        <taxon>Saliceae</taxon>
        <taxon>Populus</taxon>
    </lineage>
</organism>
<gene>
    <name evidence="2" type="ORF">NC653_004533</name>
</gene>
<evidence type="ECO:0000256" key="1">
    <source>
        <dbReference type="SAM" id="Phobius"/>
    </source>
</evidence>
<evidence type="ECO:0000313" key="3">
    <source>
        <dbReference type="Proteomes" id="UP001164929"/>
    </source>
</evidence>
<comment type="caution">
    <text evidence="2">The sequence shown here is derived from an EMBL/GenBank/DDBJ whole genome shotgun (WGS) entry which is preliminary data.</text>
</comment>
<reference evidence="2 3" key="1">
    <citation type="journal article" date="2023" name="Mol. Ecol. Resour.">
        <title>Chromosome-level genome assembly of a triploid poplar Populus alba 'Berolinensis'.</title>
        <authorList>
            <person name="Chen S."/>
            <person name="Yu Y."/>
            <person name="Wang X."/>
            <person name="Wang S."/>
            <person name="Zhang T."/>
            <person name="Zhou Y."/>
            <person name="He R."/>
            <person name="Meng N."/>
            <person name="Wang Y."/>
            <person name="Liu W."/>
            <person name="Liu Z."/>
            <person name="Liu J."/>
            <person name="Guo Q."/>
            <person name="Huang H."/>
            <person name="Sederoff R.R."/>
            <person name="Wang G."/>
            <person name="Qu G."/>
            <person name="Chen S."/>
        </authorList>
    </citation>
    <scope>NUCLEOTIDE SEQUENCE [LARGE SCALE GENOMIC DNA]</scope>
    <source>
        <strain evidence="2">SC-2020</strain>
    </source>
</reference>
<name>A0AAD6RU93_9ROSI</name>
<accession>A0AAD6RU93</accession>